<dbReference type="EMBL" id="CP058905">
    <property type="protein sequence ID" value="QLK00961.1"/>
    <property type="molecule type" value="Genomic_DNA"/>
</dbReference>
<dbReference type="InterPro" id="IPR015590">
    <property type="entry name" value="Aldehyde_DH_dom"/>
</dbReference>
<dbReference type="InterPro" id="IPR029510">
    <property type="entry name" value="Ald_DH_CS_GLU"/>
</dbReference>
<dbReference type="InterPro" id="IPR016162">
    <property type="entry name" value="Ald_DH_N"/>
</dbReference>
<feature type="region of interest" description="Disordered" evidence="5">
    <location>
        <begin position="1"/>
        <end position="30"/>
    </location>
</feature>
<name>A0A7D6CGG4_9ACTN</name>
<accession>A0A7D6CGG4</accession>
<dbReference type="GO" id="GO:0016620">
    <property type="term" value="F:oxidoreductase activity, acting on the aldehyde or oxo group of donors, NAD or NADP as acceptor"/>
    <property type="evidence" value="ECO:0007669"/>
    <property type="project" value="InterPro"/>
</dbReference>
<dbReference type="InterPro" id="IPR016163">
    <property type="entry name" value="Ald_DH_C"/>
</dbReference>
<protein>
    <submittedName>
        <fullName evidence="7">Aldehyde dehydrogenase family protein</fullName>
    </submittedName>
</protein>
<dbReference type="SUPFAM" id="SSF53720">
    <property type="entry name" value="ALDH-like"/>
    <property type="match status" value="1"/>
</dbReference>
<evidence type="ECO:0000259" key="6">
    <source>
        <dbReference type="Pfam" id="PF00171"/>
    </source>
</evidence>
<feature type="active site" evidence="3">
    <location>
        <position position="257"/>
    </location>
</feature>
<gene>
    <name evidence="7" type="ORF">HZU44_13790</name>
</gene>
<evidence type="ECO:0000313" key="7">
    <source>
        <dbReference type="EMBL" id="QLK00961.1"/>
    </source>
</evidence>
<feature type="domain" description="Aldehyde dehydrogenase" evidence="6">
    <location>
        <begin position="34"/>
        <end position="479"/>
    </location>
</feature>
<sequence>MSRPHRRGVDGHASVEPAAPHGGRRHRGRSGVTALDVVDPATGAVFASAPVYTAAELDATIAVAAAAAPGWAALPLDERRARLRACGAALAGAAEEIAALLSREQGKPLAAARAEVDLSSGWFGHTADLPGTDEEVDAGPGASIMIGRVPHGVVAAIAPSNFPIILAVCKVAPALLAGNAVVLKPSPETPLSTLRTGELLAPHLPPGVLSVVSGDHALGKALTTHPGIDMVSFTGSVGTGQAIAEQAAGRFLPVVLELGGNDAAVVLPGADVTALAPALFAGAMVNSGQFCAAIKRIYVSGAQAGELVTALAKLASEAVVGVGSDPATEYGPLVSRAQLDRVSALVDEAAAAGARVVTGGARLPRPGWFYPPTIVTDLPPGTDLELEEQFGPVIPVIAYEDLDEAIARANGTRYGLGASLWGDAERARALAARLTCGTVWINTHGALRHDTPFGGVRSSGAGVEYGWWGLLEYTRIKVVHELHPGG</sequence>
<evidence type="ECO:0000256" key="1">
    <source>
        <dbReference type="ARBA" id="ARBA00009986"/>
    </source>
</evidence>
<keyword evidence="2 4" id="KW-0560">Oxidoreductase</keyword>
<evidence type="ECO:0000256" key="2">
    <source>
        <dbReference type="ARBA" id="ARBA00023002"/>
    </source>
</evidence>
<dbReference type="PANTHER" id="PTHR42804">
    <property type="entry name" value="ALDEHYDE DEHYDROGENASE"/>
    <property type="match status" value="1"/>
</dbReference>
<organism evidence="7">
    <name type="scientific">Micromonospora carbonacea</name>
    <dbReference type="NCBI Taxonomy" id="47853"/>
    <lineage>
        <taxon>Bacteria</taxon>
        <taxon>Bacillati</taxon>
        <taxon>Actinomycetota</taxon>
        <taxon>Actinomycetes</taxon>
        <taxon>Micromonosporales</taxon>
        <taxon>Micromonosporaceae</taxon>
        <taxon>Micromonospora</taxon>
    </lineage>
</organism>
<dbReference type="Gene3D" id="3.40.309.10">
    <property type="entry name" value="Aldehyde Dehydrogenase, Chain A, domain 2"/>
    <property type="match status" value="1"/>
</dbReference>
<evidence type="ECO:0000256" key="5">
    <source>
        <dbReference type="SAM" id="MobiDB-lite"/>
    </source>
</evidence>
<proteinExistence type="inferred from homology"/>
<dbReference type="PANTHER" id="PTHR42804:SF1">
    <property type="entry name" value="ALDEHYDE DEHYDROGENASE-RELATED"/>
    <property type="match status" value="1"/>
</dbReference>
<reference evidence="7" key="1">
    <citation type="submission" date="2020-08" db="EMBL/GenBank/DDBJ databases">
        <title>A bifunctional nitrone conjugated secondary metabolite targeting the ribosome.</title>
        <authorList>
            <person name="Limbrick E.M."/>
            <person name="Graf M."/>
            <person name="Derewacz D.K."/>
            <person name="Nguyen F."/>
            <person name="Spraggins J.M."/>
            <person name="Wieland M."/>
            <person name="Ynigez-Gutierrez A.E."/>
            <person name="Reisman B.J."/>
            <person name="Zinshteyn B."/>
            <person name="McCulloch K."/>
            <person name="Iverson T.M."/>
            <person name="Green R."/>
            <person name="Wilson D.N."/>
            <person name="Bachmann B.O."/>
        </authorList>
    </citation>
    <scope>NUCLEOTIDE SEQUENCE</scope>
    <source>
        <strain evidence="7">Africana</strain>
    </source>
</reference>
<comment type="similarity">
    <text evidence="1 4">Belongs to the aldehyde dehydrogenase family.</text>
</comment>
<evidence type="ECO:0000256" key="3">
    <source>
        <dbReference type="PROSITE-ProRule" id="PRU10007"/>
    </source>
</evidence>
<dbReference type="InterPro" id="IPR016161">
    <property type="entry name" value="Ald_DH/histidinol_DH"/>
</dbReference>
<dbReference type="AlphaFoldDB" id="A0A7D6CGG4"/>
<dbReference type="Pfam" id="PF00171">
    <property type="entry name" value="Aldedh"/>
    <property type="match status" value="1"/>
</dbReference>
<dbReference type="PROSITE" id="PS00687">
    <property type="entry name" value="ALDEHYDE_DEHYDR_GLU"/>
    <property type="match status" value="1"/>
</dbReference>
<evidence type="ECO:0000256" key="4">
    <source>
        <dbReference type="RuleBase" id="RU003345"/>
    </source>
</evidence>
<dbReference type="Gene3D" id="3.40.605.10">
    <property type="entry name" value="Aldehyde Dehydrogenase, Chain A, domain 1"/>
    <property type="match status" value="1"/>
</dbReference>